<feature type="compositionally biased region" description="Low complexity" evidence="1">
    <location>
        <begin position="230"/>
        <end position="242"/>
    </location>
</feature>
<reference evidence="2 3" key="1">
    <citation type="submission" date="2020-10" db="EMBL/GenBank/DDBJ databases">
        <title>The Coptis chinensis genome and diversification of protoberbering-type alkaloids.</title>
        <authorList>
            <person name="Wang B."/>
            <person name="Shu S."/>
            <person name="Song C."/>
            <person name="Liu Y."/>
        </authorList>
    </citation>
    <scope>NUCLEOTIDE SEQUENCE [LARGE SCALE GENOMIC DNA]</scope>
    <source>
        <strain evidence="2">HL-2020</strain>
        <tissue evidence="2">Leaf</tissue>
    </source>
</reference>
<comment type="caution">
    <text evidence="2">The sequence shown here is derived from an EMBL/GenBank/DDBJ whole genome shotgun (WGS) entry which is preliminary data.</text>
</comment>
<dbReference type="PANTHER" id="PTHR37767">
    <property type="entry name" value="HYDROXYPROLINE-RICH GLYCOPROTEIN FAMILY PROTEIN"/>
    <property type="match status" value="1"/>
</dbReference>
<sequence>MVENSAPNYKKPVTSVRQEGTVPFLWEEKPGTPKKDWKMETVSVNTVPTVVKLVSTIPFKWEEKPGKPLPIFTKSYAQRYSPSLMLPDSPDLPLPPAKFIGFSSASMYSLCSSPKKCGKLRNMFWRVFDYDNDDISEVEDEEENDDIQEEQEDGVPTEVDDDDNEEEGGGEEEEETFELDIEESDFNKNEPFKSAPSLLANCCKSEDKISKAVPVDQYLEEEKCHTQHGTPTSPTSETESYFSSYATGSSSRADSSFFECFFPQFSPESDYHDKAHGHKDNCSPTPPDPRESTHTMRTPTLGELIRVSYRGYMRSSLHSRRRNTSLDFMKGFGCCISGAVDETVHSRQHSQRQQMV</sequence>
<dbReference type="Proteomes" id="UP000631114">
    <property type="component" value="Unassembled WGS sequence"/>
</dbReference>
<organism evidence="2 3">
    <name type="scientific">Coptis chinensis</name>
    <dbReference type="NCBI Taxonomy" id="261450"/>
    <lineage>
        <taxon>Eukaryota</taxon>
        <taxon>Viridiplantae</taxon>
        <taxon>Streptophyta</taxon>
        <taxon>Embryophyta</taxon>
        <taxon>Tracheophyta</taxon>
        <taxon>Spermatophyta</taxon>
        <taxon>Magnoliopsida</taxon>
        <taxon>Ranunculales</taxon>
        <taxon>Ranunculaceae</taxon>
        <taxon>Coptidoideae</taxon>
        <taxon>Coptis</taxon>
    </lineage>
</organism>
<feature type="region of interest" description="Disordered" evidence="1">
    <location>
        <begin position="223"/>
        <end position="242"/>
    </location>
</feature>
<gene>
    <name evidence="2" type="ORF">IFM89_032992</name>
</gene>
<evidence type="ECO:0000313" key="3">
    <source>
        <dbReference type="Proteomes" id="UP000631114"/>
    </source>
</evidence>
<proteinExistence type="predicted"/>
<dbReference type="EMBL" id="JADFTS010000003">
    <property type="protein sequence ID" value="KAF9616922.1"/>
    <property type="molecule type" value="Genomic_DNA"/>
</dbReference>
<dbReference type="Pfam" id="PF05097">
    <property type="entry name" value="DUF688"/>
    <property type="match status" value="1"/>
</dbReference>
<accession>A0A835II89</accession>
<feature type="region of interest" description="Disordered" evidence="1">
    <location>
        <begin position="137"/>
        <end position="178"/>
    </location>
</feature>
<dbReference type="PANTHER" id="PTHR37767:SF1">
    <property type="entry name" value="HYDROXYPROLINE-RICH GLYCOPROTEIN FAMILY PROTEIN"/>
    <property type="match status" value="1"/>
</dbReference>
<dbReference type="OrthoDB" id="1938864at2759"/>
<evidence type="ECO:0000256" key="1">
    <source>
        <dbReference type="SAM" id="MobiDB-lite"/>
    </source>
</evidence>
<dbReference type="AlphaFoldDB" id="A0A835II89"/>
<feature type="compositionally biased region" description="Basic and acidic residues" evidence="1">
    <location>
        <begin position="271"/>
        <end position="281"/>
    </location>
</feature>
<feature type="region of interest" description="Disordered" evidence="1">
    <location>
        <begin position="271"/>
        <end position="300"/>
    </location>
</feature>
<evidence type="ECO:0000313" key="2">
    <source>
        <dbReference type="EMBL" id="KAF9616922.1"/>
    </source>
</evidence>
<protein>
    <submittedName>
        <fullName evidence="2">Uncharacterized protein</fullName>
    </submittedName>
</protein>
<keyword evidence="3" id="KW-1185">Reference proteome</keyword>
<name>A0A835II89_9MAGN</name>
<dbReference type="InterPro" id="IPR007789">
    <property type="entry name" value="DUF688"/>
</dbReference>